<feature type="transmembrane region" description="Helical" evidence="11">
    <location>
        <begin position="674"/>
        <end position="694"/>
    </location>
</feature>
<keyword evidence="7" id="KW-0961">Cell wall biogenesis/degradation</keyword>
<dbReference type="AlphaFoldDB" id="A0A251RZ05"/>
<evidence type="ECO:0000256" key="7">
    <source>
        <dbReference type="ARBA" id="ARBA00023316"/>
    </source>
</evidence>
<keyword evidence="4 11" id="KW-0812">Transmembrane</keyword>
<evidence type="ECO:0000256" key="11">
    <source>
        <dbReference type="SAM" id="Phobius"/>
    </source>
</evidence>
<evidence type="ECO:0000256" key="9">
    <source>
        <dbReference type="PIRSR" id="PIRSR605150-2"/>
    </source>
</evidence>
<dbReference type="GO" id="GO:0012505">
    <property type="term" value="C:endomembrane system"/>
    <property type="evidence" value="ECO:0007669"/>
    <property type="project" value="UniProtKB-SubCell"/>
</dbReference>
<name>A0A251RZ05_HELAN</name>
<evidence type="ECO:0000313" key="12">
    <source>
        <dbReference type="EMBL" id="OTF91086.1"/>
    </source>
</evidence>
<dbReference type="InterPro" id="IPR005150">
    <property type="entry name" value="Cellulose_synth"/>
</dbReference>
<feature type="transmembrane region" description="Helical" evidence="11">
    <location>
        <begin position="561"/>
        <end position="577"/>
    </location>
</feature>
<feature type="transmembrane region" description="Helical" evidence="11">
    <location>
        <begin position="26"/>
        <end position="44"/>
    </location>
</feature>
<feature type="binding site" evidence="9">
    <location>
        <position position="113"/>
    </location>
    <ligand>
        <name>UDP-alpha-D-glucose</name>
        <dbReference type="ChEBI" id="CHEBI:58885"/>
    </ligand>
</feature>
<evidence type="ECO:0000256" key="2">
    <source>
        <dbReference type="ARBA" id="ARBA00022676"/>
    </source>
</evidence>
<dbReference type="GO" id="GO:0030244">
    <property type="term" value="P:cellulose biosynthetic process"/>
    <property type="evidence" value="ECO:0000318"/>
    <property type="project" value="GO_Central"/>
</dbReference>
<evidence type="ECO:0000256" key="8">
    <source>
        <dbReference type="PIRSR" id="PIRSR605150-1"/>
    </source>
</evidence>
<feature type="active site" evidence="8">
    <location>
        <position position="449"/>
    </location>
</feature>
<organism evidence="12 13">
    <name type="scientific">Helianthus annuus</name>
    <name type="common">Common sunflower</name>
    <dbReference type="NCBI Taxonomy" id="4232"/>
    <lineage>
        <taxon>Eukaryota</taxon>
        <taxon>Viridiplantae</taxon>
        <taxon>Streptophyta</taxon>
        <taxon>Embryophyta</taxon>
        <taxon>Tracheophyta</taxon>
        <taxon>Spermatophyta</taxon>
        <taxon>Magnoliopsida</taxon>
        <taxon>eudicotyledons</taxon>
        <taxon>Gunneridae</taxon>
        <taxon>Pentapetalae</taxon>
        <taxon>asterids</taxon>
        <taxon>campanulids</taxon>
        <taxon>Asterales</taxon>
        <taxon>Asteraceae</taxon>
        <taxon>Asteroideae</taxon>
        <taxon>Heliantheae alliance</taxon>
        <taxon>Heliantheae</taxon>
        <taxon>Helianthus</taxon>
    </lineage>
</organism>
<feature type="binding site" evidence="10">
    <location>
        <position position="300"/>
    </location>
    <ligand>
        <name>Mn(2+)</name>
        <dbReference type="ChEBI" id="CHEBI:29035"/>
    </ligand>
</feature>
<comment type="subcellular location">
    <subcellularLocation>
        <location evidence="1">Endomembrane system</location>
    </subcellularLocation>
</comment>
<feature type="binding site" evidence="9">
    <location>
        <position position="142"/>
    </location>
    <ligand>
        <name>UDP-alpha-D-glucose</name>
        <dbReference type="ChEBI" id="CHEBI:58885"/>
    </ligand>
</feature>
<reference evidence="13" key="1">
    <citation type="journal article" date="2017" name="Nature">
        <title>The sunflower genome provides insights into oil metabolism, flowering and Asterid evolution.</title>
        <authorList>
            <person name="Badouin H."/>
            <person name="Gouzy J."/>
            <person name="Grassa C.J."/>
            <person name="Murat F."/>
            <person name="Staton S.E."/>
            <person name="Cottret L."/>
            <person name="Lelandais-Briere C."/>
            <person name="Owens G.L."/>
            <person name="Carrere S."/>
            <person name="Mayjonade B."/>
            <person name="Legrand L."/>
            <person name="Gill N."/>
            <person name="Kane N.C."/>
            <person name="Bowers J.E."/>
            <person name="Hubner S."/>
            <person name="Bellec A."/>
            <person name="Berard A."/>
            <person name="Berges H."/>
            <person name="Blanchet N."/>
            <person name="Boniface M.C."/>
            <person name="Brunel D."/>
            <person name="Catrice O."/>
            <person name="Chaidir N."/>
            <person name="Claudel C."/>
            <person name="Donnadieu C."/>
            <person name="Faraut T."/>
            <person name="Fievet G."/>
            <person name="Helmstetter N."/>
            <person name="King M."/>
            <person name="Knapp S.J."/>
            <person name="Lai Z."/>
            <person name="Le Paslier M.C."/>
            <person name="Lippi Y."/>
            <person name="Lorenzon L."/>
            <person name="Mandel J.R."/>
            <person name="Marage G."/>
            <person name="Marchand G."/>
            <person name="Marquand E."/>
            <person name="Bret-Mestries E."/>
            <person name="Morien E."/>
            <person name="Nambeesan S."/>
            <person name="Nguyen T."/>
            <person name="Pegot-Espagnet P."/>
            <person name="Pouilly N."/>
            <person name="Raftis F."/>
            <person name="Sallet E."/>
            <person name="Schiex T."/>
            <person name="Thomas J."/>
            <person name="Vandecasteele C."/>
            <person name="Vares D."/>
            <person name="Vear F."/>
            <person name="Vautrin S."/>
            <person name="Crespi M."/>
            <person name="Mangin B."/>
            <person name="Burke J.M."/>
            <person name="Salse J."/>
            <person name="Munos S."/>
            <person name="Vincourt P."/>
            <person name="Rieseberg L.H."/>
            <person name="Langlade N.B."/>
        </authorList>
    </citation>
    <scope>NUCLEOTIDE SEQUENCE [LARGE SCALE GENOMIC DNA]</scope>
    <source>
        <strain evidence="13">cv. SF193</strain>
    </source>
</reference>
<dbReference type="FunCoup" id="A0A251RZ05">
    <property type="interactions" value="513"/>
</dbReference>
<feature type="binding site" evidence="10">
    <location>
        <position position="276"/>
    </location>
    <ligand>
        <name>Mn(2+)</name>
        <dbReference type="ChEBI" id="CHEBI:29035"/>
    </ligand>
</feature>
<dbReference type="GO" id="GO:0016759">
    <property type="term" value="F:cellulose synthase activity"/>
    <property type="evidence" value="ECO:0000318"/>
    <property type="project" value="GO_Central"/>
</dbReference>
<evidence type="ECO:0000256" key="5">
    <source>
        <dbReference type="ARBA" id="ARBA00022989"/>
    </source>
</evidence>
<evidence type="ECO:0000256" key="4">
    <source>
        <dbReference type="ARBA" id="ARBA00022692"/>
    </source>
</evidence>
<feature type="transmembrane region" description="Helical" evidence="11">
    <location>
        <begin position="706"/>
        <end position="729"/>
    </location>
</feature>
<evidence type="ECO:0000313" key="13">
    <source>
        <dbReference type="Proteomes" id="UP000215914"/>
    </source>
</evidence>
<dbReference type="OMA" id="FCSAYVV"/>
<feature type="transmembrane region" description="Helical" evidence="11">
    <location>
        <begin position="56"/>
        <end position="75"/>
    </location>
</feature>
<keyword evidence="3" id="KW-0808">Transferase</keyword>
<keyword evidence="2" id="KW-0328">Glycosyltransferase</keyword>
<dbReference type="InParanoid" id="A0A251RZ05"/>
<feature type="transmembrane region" description="Helical" evidence="11">
    <location>
        <begin position="598"/>
        <end position="616"/>
    </location>
</feature>
<gene>
    <name evidence="12" type="ORF">HannXRQ_Chr16g0506891</name>
</gene>
<proteinExistence type="predicted"/>
<evidence type="ECO:0000256" key="3">
    <source>
        <dbReference type="ARBA" id="ARBA00022679"/>
    </source>
</evidence>
<evidence type="ECO:0000256" key="6">
    <source>
        <dbReference type="ARBA" id="ARBA00023136"/>
    </source>
</evidence>
<protein>
    <submittedName>
        <fullName evidence="12">Putative cellulose synthase</fullName>
    </submittedName>
</protein>
<sequence length="767" mass="87316">MATNTQDSTHLPLQETIVHSNKTARAIELMVLSLLVFILVYRVVCFKDQDQYLPWLLAFLCESWFTFIWTLCVCIKWNQCITKTYPDRLLKRVSESEFPSIDIFVTTADPILEPSIITMNTVLSLLAIECPVDKLALYLSDDGCSPLTFYSFVETTKFAKLWVPFCKKYNIQVRAPFRYFNSQSSPLESESLEFQQEWKSLKKEYGELCKKIDLAAQRPFLCDHDTDFGVFCGVHRLDHPSIIKVISENKEGTPSDLPHVIYISREKSPKHQHHYKAGAMNVLTRVSGVMTNAPLMLNVDCDMYANNPQVFLHAMCMVFAFYNGLKDDPFGNQLANLFYLAYGISSIQGPFYAGSGCFHRRKVIYGSSPDDMTKSDNISNEDLQKIFGKSIELRESAARILSESNSKIENRSSPSSCIEAAIHVASCSYEYGTSWGIQVGWLYGSTSEDILTGLGIHGRGWKSAITSSDMFAFLGCAPTTYPSTLKQQKRWGSGTIEILFTDKNPLLLTIKANLWFRQALAYLWLCLWPAHSVPGICYASLPAYCIITGSHFFPKVNERPFLIFMGIFVIYNLYVFWEFRRIGLSLRMWWNLQRIVRVNTMTAWLYGFISVIPKLMGLSKTTFEVTQKEYKSHDLEKDNERGVPIGTLKCLLAHQTLANLGFIYAAFTYDKSPMIVPGVVILLVNMVALVNGMLRLLKVDYSENWMVVLELGLGEMFCSVWLLLCFWEFLKGLFGNGNYGIPSSTIWKSGAFALLFVHLCRRSSQWF</sequence>
<keyword evidence="13" id="KW-1185">Reference proteome</keyword>
<dbReference type="Proteomes" id="UP000215914">
    <property type="component" value="Chromosome 16"/>
</dbReference>
<evidence type="ECO:0000256" key="10">
    <source>
        <dbReference type="PIRSR" id="PIRSR605150-3"/>
    </source>
</evidence>
<dbReference type="Pfam" id="PF03552">
    <property type="entry name" value="Cellulose_synt"/>
    <property type="match status" value="1"/>
</dbReference>
<feature type="active site" evidence="8">
    <location>
        <position position="142"/>
    </location>
</feature>
<keyword evidence="6 11" id="KW-0472">Membrane</keyword>
<keyword evidence="5 11" id="KW-1133">Transmembrane helix</keyword>
<feature type="transmembrane region" description="Helical" evidence="11">
    <location>
        <begin position="519"/>
        <end position="541"/>
    </location>
</feature>
<evidence type="ECO:0000256" key="1">
    <source>
        <dbReference type="ARBA" id="ARBA00004308"/>
    </source>
</evidence>
<dbReference type="EMBL" id="CM007905">
    <property type="protein sequence ID" value="OTF91086.1"/>
    <property type="molecule type" value="Genomic_DNA"/>
</dbReference>
<dbReference type="GO" id="GO:0005886">
    <property type="term" value="C:plasma membrane"/>
    <property type="evidence" value="ECO:0000318"/>
    <property type="project" value="GO_Central"/>
</dbReference>
<accession>A0A251RZ05</accession>
<dbReference type="GO" id="GO:0071555">
    <property type="term" value="P:cell wall organization"/>
    <property type="evidence" value="ECO:0007669"/>
    <property type="project" value="UniProtKB-KW"/>
</dbReference>
<feature type="transmembrane region" description="Helical" evidence="11">
    <location>
        <begin position="741"/>
        <end position="760"/>
    </location>
</feature>
<dbReference type="GO" id="GO:0016760">
    <property type="term" value="F:cellulose synthase (UDP-forming) activity"/>
    <property type="evidence" value="ECO:0007669"/>
    <property type="project" value="InterPro"/>
</dbReference>
<dbReference type="GO" id="GO:0009833">
    <property type="term" value="P:plant-type primary cell wall biogenesis"/>
    <property type="evidence" value="ECO:0000318"/>
    <property type="project" value="GO_Central"/>
</dbReference>
<dbReference type="PANTHER" id="PTHR13301">
    <property type="entry name" value="X-BOX TRANSCRIPTION FACTOR-RELATED"/>
    <property type="match status" value="1"/>
</dbReference>